<accession>A0A6H1U0H8</accession>
<feature type="transmembrane region" description="Helical" evidence="1">
    <location>
        <begin position="51"/>
        <end position="71"/>
    </location>
</feature>
<organism evidence="2 3">
    <name type="scientific">Oxynema aestuarii AP17</name>
    <dbReference type="NCBI Taxonomy" id="2064643"/>
    <lineage>
        <taxon>Bacteria</taxon>
        <taxon>Bacillati</taxon>
        <taxon>Cyanobacteriota</taxon>
        <taxon>Cyanophyceae</taxon>
        <taxon>Oscillatoriophycideae</taxon>
        <taxon>Oscillatoriales</taxon>
        <taxon>Oscillatoriaceae</taxon>
        <taxon>Oxynema</taxon>
        <taxon>Oxynema aestuarii</taxon>
    </lineage>
</organism>
<keyword evidence="1" id="KW-1133">Transmembrane helix</keyword>
<feature type="transmembrane region" description="Helical" evidence="1">
    <location>
        <begin position="21"/>
        <end position="45"/>
    </location>
</feature>
<reference evidence="2 3" key="1">
    <citation type="submission" date="2020-04" db="EMBL/GenBank/DDBJ databases">
        <authorList>
            <person name="Basu S."/>
            <person name="Maruthanayagam V."/>
            <person name="Chakraborty S."/>
            <person name="Pramanik A."/>
            <person name="Mukherjee J."/>
            <person name="Brink B."/>
        </authorList>
    </citation>
    <scope>NUCLEOTIDE SEQUENCE [LARGE SCALE GENOMIC DNA]</scope>
    <source>
        <strain evidence="2 3">AP17</strain>
    </source>
</reference>
<dbReference type="Proteomes" id="UP000500857">
    <property type="component" value="Chromosome"/>
</dbReference>
<gene>
    <name evidence="2" type="ORF">HCG48_16290</name>
</gene>
<keyword evidence="1" id="KW-0472">Membrane</keyword>
<evidence type="ECO:0000313" key="2">
    <source>
        <dbReference type="EMBL" id="QIZ71946.1"/>
    </source>
</evidence>
<sequence>MSRRFRNPHPIARFVQRLARSLLYLFGELTIYLTILAVTALLVAWGLSVKIALGIGITLSGLVAIVSFWAYRQHRLAIGRSRDRDAPSLHGDVKFADWIAQTLARKAPREWEEYQDWLHDILLARRQMLDEGDRPWQVTALTYGRLIALCVTVARIKLRRWAMLLQRR</sequence>
<evidence type="ECO:0000313" key="3">
    <source>
        <dbReference type="Proteomes" id="UP000500857"/>
    </source>
</evidence>
<name>A0A6H1U0H8_9CYAN</name>
<evidence type="ECO:0000256" key="1">
    <source>
        <dbReference type="SAM" id="Phobius"/>
    </source>
</evidence>
<keyword evidence="1" id="KW-0812">Transmembrane</keyword>
<dbReference type="AlphaFoldDB" id="A0A6H1U0H8"/>
<keyword evidence="3" id="KW-1185">Reference proteome</keyword>
<dbReference type="KEGG" id="oxy:HCG48_16290"/>
<protein>
    <submittedName>
        <fullName evidence="2">Uncharacterized protein</fullName>
    </submittedName>
</protein>
<proteinExistence type="predicted"/>
<dbReference type="RefSeq" id="WP_168570097.1">
    <property type="nucleotide sequence ID" value="NZ_CP051167.1"/>
</dbReference>
<dbReference type="EMBL" id="CP051167">
    <property type="protein sequence ID" value="QIZ71946.1"/>
    <property type="molecule type" value="Genomic_DNA"/>
</dbReference>